<keyword evidence="2" id="KW-1185">Reference proteome</keyword>
<dbReference type="PROSITE" id="PS51257">
    <property type="entry name" value="PROKAR_LIPOPROTEIN"/>
    <property type="match status" value="1"/>
</dbReference>
<evidence type="ECO:0000313" key="1">
    <source>
        <dbReference type="EMBL" id="ONN71211.1"/>
    </source>
</evidence>
<reference evidence="1 2" key="1">
    <citation type="submission" date="2017-01" db="EMBL/GenBank/DDBJ databases">
        <title>Pseudomonas psychrotolerans genome sequencing and assembly.</title>
        <authorList>
            <person name="Vyas B."/>
            <person name="Mayilraj S."/>
        </authorList>
    </citation>
    <scope>NUCLEOTIDE SEQUENCE [LARGE SCALE GENOMIC DNA]</scope>
    <source>
        <strain evidence="1 2">SDS18</strain>
    </source>
</reference>
<evidence type="ECO:0000313" key="2">
    <source>
        <dbReference type="Proteomes" id="UP000189310"/>
    </source>
</evidence>
<sequence length="83" mass="9252">MNKAVVVVFAGLALLGCKDEKVVQTKQWYKDHDSERKARVEVCRNDAREEATPDCQNALEAEASVFLFGKDPSSNKSPDITPR</sequence>
<dbReference type="InterPro" id="IPR047937">
    <property type="entry name" value="Eex_IncN-like"/>
</dbReference>
<gene>
    <name evidence="1" type="ORF">BVL52_12025</name>
</gene>
<comment type="caution">
    <text evidence="1">The sequence shown here is derived from an EMBL/GenBank/DDBJ whole genome shotgun (WGS) entry which is preliminary data.</text>
</comment>
<protein>
    <recommendedName>
        <fullName evidence="3">EexN family lipoprotein</fullName>
    </recommendedName>
</protein>
<name>A0ABX3IS80_9PSED</name>
<evidence type="ECO:0008006" key="3">
    <source>
        <dbReference type="Google" id="ProtNLM"/>
    </source>
</evidence>
<proteinExistence type="predicted"/>
<dbReference type="RefSeq" id="WP_077172078.1">
    <property type="nucleotide sequence ID" value="NZ_JAAQXR010000009.1"/>
</dbReference>
<accession>A0ABX3IS80</accession>
<dbReference type="EMBL" id="MTLN01000006">
    <property type="protein sequence ID" value="ONN71211.1"/>
    <property type="molecule type" value="Genomic_DNA"/>
</dbReference>
<organism evidence="1 2">
    <name type="scientific">Pseudomonas oryzihabitans</name>
    <dbReference type="NCBI Taxonomy" id="47885"/>
    <lineage>
        <taxon>Bacteria</taxon>
        <taxon>Pseudomonadati</taxon>
        <taxon>Pseudomonadota</taxon>
        <taxon>Gammaproteobacteria</taxon>
        <taxon>Pseudomonadales</taxon>
        <taxon>Pseudomonadaceae</taxon>
        <taxon>Pseudomonas</taxon>
    </lineage>
</organism>
<dbReference type="NCBIfam" id="NF033894">
    <property type="entry name" value="Eex_IncN"/>
    <property type="match status" value="1"/>
</dbReference>
<dbReference type="Proteomes" id="UP000189310">
    <property type="component" value="Unassembled WGS sequence"/>
</dbReference>